<protein>
    <submittedName>
        <fullName evidence="1">Uncharacterized protein</fullName>
    </submittedName>
</protein>
<sequence>MNVQPAHIKSDNIEENESVEDPINDIIDYLVRCAKISFKNAQLDKKELRTSDRIRMACDMYNRSPTEFLIQFGKYLAPYHLKYFENSAENGSVEFRECVQRLNQYHSDVSRHKRIRNRRYNALQKFKTETDYFSEKQMMYRNPLLYEQLVGQYLTDEEIWERDRVDIDGVSFLNIVLETVDRNQMRETKNEQMLHEELESDISSAHIQDNVYKPETYKQWGEFEIPDTTPKYKPETRLQSMIPAPERRLLREEFVREMYNSFIEGRDTDIDYHTIDFDENYDDLKQLSQDAEDKYFDSEANDGQTLEEHMTLTEEYGRQSTNGNIDEDPLDKFMNHISNKV</sequence>
<evidence type="ECO:0000313" key="2">
    <source>
        <dbReference type="Proteomes" id="UP000824533"/>
    </source>
</evidence>
<comment type="caution">
    <text evidence="1">The sequence shown here is derived from an EMBL/GenBank/DDBJ whole genome shotgun (WGS) entry which is preliminary data.</text>
</comment>
<organism evidence="1 2">
    <name type="scientific">Dendrolimus kikuchii</name>
    <dbReference type="NCBI Taxonomy" id="765133"/>
    <lineage>
        <taxon>Eukaryota</taxon>
        <taxon>Metazoa</taxon>
        <taxon>Ecdysozoa</taxon>
        <taxon>Arthropoda</taxon>
        <taxon>Hexapoda</taxon>
        <taxon>Insecta</taxon>
        <taxon>Pterygota</taxon>
        <taxon>Neoptera</taxon>
        <taxon>Endopterygota</taxon>
        <taxon>Lepidoptera</taxon>
        <taxon>Glossata</taxon>
        <taxon>Ditrysia</taxon>
        <taxon>Bombycoidea</taxon>
        <taxon>Lasiocampidae</taxon>
        <taxon>Dendrolimus</taxon>
    </lineage>
</organism>
<keyword evidence="2" id="KW-1185">Reference proteome</keyword>
<name>A0ACC1CW89_9NEOP</name>
<proteinExistence type="predicted"/>
<dbReference type="Proteomes" id="UP000824533">
    <property type="component" value="Linkage Group LG15"/>
</dbReference>
<evidence type="ECO:0000313" key="1">
    <source>
        <dbReference type="EMBL" id="KAJ0175573.1"/>
    </source>
</evidence>
<accession>A0ACC1CW89</accession>
<gene>
    <name evidence="1" type="ORF">K1T71_008732</name>
</gene>
<dbReference type="EMBL" id="CM034401">
    <property type="protein sequence ID" value="KAJ0175573.1"/>
    <property type="molecule type" value="Genomic_DNA"/>
</dbReference>
<reference evidence="1 2" key="1">
    <citation type="journal article" date="2021" name="Front. Genet.">
        <title>Chromosome-Level Genome Assembly Reveals Significant Gene Expansion in the Toll and IMD Signaling Pathways of Dendrolimus kikuchii.</title>
        <authorList>
            <person name="Zhou J."/>
            <person name="Wu P."/>
            <person name="Xiong Z."/>
            <person name="Liu N."/>
            <person name="Zhao N."/>
            <person name="Ji M."/>
            <person name="Qiu Y."/>
            <person name="Yang B."/>
        </authorList>
    </citation>
    <scope>NUCLEOTIDE SEQUENCE [LARGE SCALE GENOMIC DNA]</scope>
    <source>
        <strain evidence="1">Ann1</strain>
    </source>
</reference>